<name>A0ABY6KI93_9ARAC</name>
<dbReference type="CDD" id="cd20902">
    <property type="entry name" value="CC_DOT1L"/>
    <property type="match status" value="1"/>
</dbReference>
<dbReference type="PANTHER" id="PTHR46060">
    <property type="entry name" value="MARINER MOS1 TRANSPOSASE-LIKE PROTEIN"/>
    <property type="match status" value="1"/>
</dbReference>
<dbReference type="InterPro" id="IPR052709">
    <property type="entry name" value="Transposase-MT_Hybrid"/>
</dbReference>
<dbReference type="InterPro" id="IPR029063">
    <property type="entry name" value="SAM-dependent_MTases_sf"/>
</dbReference>
<feature type="region of interest" description="Disordered" evidence="3">
    <location>
        <begin position="345"/>
        <end position="443"/>
    </location>
</feature>
<comment type="catalytic activity">
    <reaction evidence="1">
        <text>L-lysyl(79)-[histone H3] + 3 S-adenosyl-L-methionine = N(6),N(6),N(6)-trimethyl-L-lysyl(79)-[histone H3] + 3 S-adenosyl-L-homocysteine + 3 H(+)</text>
        <dbReference type="Rhea" id="RHEA:60328"/>
        <dbReference type="Rhea" id="RHEA-COMP:15549"/>
        <dbReference type="Rhea" id="RHEA-COMP:15552"/>
        <dbReference type="ChEBI" id="CHEBI:15378"/>
        <dbReference type="ChEBI" id="CHEBI:29969"/>
        <dbReference type="ChEBI" id="CHEBI:57856"/>
        <dbReference type="ChEBI" id="CHEBI:59789"/>
        <dbReference type="ChEBI" id="CHEBI:61961"/>
        <dbReference type="EC" id="2.1.1.360"/>
    </reaction>
</comment>
<feature type="compositionally biased region" description="Low complexity" evidence="3">
    <location>
        <begin position="377"/>
        <end position="399"/>
    </location>
</feature>
<dbReference type="Gene3D" id="3.40.50.150">
    <property type="entry name" value="Vaccinia Virus protein VP39"/>
    <property type="match status" value="1"/>
</dbReference>
<feature type="compositionally biased region" description="Basic residues" evidence="3">
    <location>
        <begin position="172"/>
        <end position="198"/>
    </location>
</feature>
<feature type="compositionally biased region" description="Basic and acidic residues" evidence="3">
    <location>
        <begin position="264"/>
        <end position="294"/>
    </location>
</feature>
<feature type="compositionally biased region" description="Low complexity" evidence="3">
    <location>
        <begin position="199"/>
        <end position="227"/>
    </location>
</feature>
<feature type="compositionally biased region" description="Basic residues" evidence="3">
    <location>
        <begin position="1525"/>
        <end position="1536"/>
    </location>
</feature>
<feature type="coiled-coil region" evidence="2">
    <location>
        <begin position="806"/>
        <end position="840"/>
    </location>
</feature>
<feature type="compositionally biased region" description="Basic residues" evidence="3">
    <location>
        <begin position="1139"/>
        <end position="1149"/>
    </location>
</feature>
<gene>
    <name evidence="5" type="ORF">LAZ67_5001062</name>
</gene>
<proteinExistence type="inferred from homology"/>
<comment type="miscellaneous">
    <text evidence="1">In contrast to other lysine histone methyltransferases, it does not contain a SET domain, suggesting the existence of another mechanism for methylation of lysine residues of histones.</text>
</comment>
<keyword evidence="6" id="KW-1185">Reference proteome</keyword>
<evidence type="ECO:0000259" key="4">
    <source>
        <dbReference type="PROSITE" id="PS51569"/>
    </source>
</evidence>
<evidence type="ECO:0000313" key="5">
    <source>
        <dbReference type="EMBL" id="UYV67517.1"/>
    </source>
</evidence>
<dbReference type="PANTHER" id="PTHR46060:SF1">
    <property type="entry name" value="MARINER MOS1 TRANSPOSASE-LIKE PROTEIN"/>
    <property type="match status" value="1"/>
</dbReference>
<feature type="compositionally biased region" description="Polar residues" evidence="3">
    <location>
        <begin position="253"/>
        <end position="262"/>
    </location>
</feature>
<reference evidence="5 6" key="1">
    <citation type="submission" date="2022-01" db="EMBL/GenBank/DDBJ databases">
        <title>A chromosomal length assembly of Cordylochernes scorpioides.</title>
        <authorList>
            <person name="Zeh D."/>
            <person name="Zeh J."/>
        </authorList>
    </citation>
    <scope>NUCLEOTIDE SEQUENCE [LARGE SCALE GENOMIC DNA]</scope>
    <source>
        <strain evidence="5">IN4F17</strain>
        <tissue evidence="5">Whole Body</tissue>
    </source>
</reference>
<feature type="compositionally biased region" description="Basic and acidic residues" evidence="3">
    <location>
        <begin position="1166"/>
        <end position="1195"/>
    </location>
</feature>
<keyword evidence="1" id="KW-0949">S-adenosyl-L-methionine</keyword>
<dbReference type="InterPro" id="IPR025789">
    <property type="entry name" value="DOT1_dom"/>
</dbReference>
<feature type="region of interest" description="Disordered" evidence="3">
    <location>
        <begin position="1043"/>
        <end position="1236"/>
    </location>
</feature>
<feature type="compositionally biased region" description="Basic and acidic residues" evidence="3">
    <location>
        <begin position="1208"/>
        <end position="1217"/>
    </location>
</feature>
<feature type="compositionally biased region" description="Acidic residues" evidence="3">
    <location>
        <begin position="345"/>
        <end position="354"/>
    </location>
</feature>
<feature type="region of interest" description="Disordered" evidence="3">
    <location>
        <begin position="1519"/>
        <end position="1541"/>
    </location>
</feature>
<dbReference type="SUPFAM" id="SSF53335">
    <property type="entry name" value="S-adenosyl-L-methionine-dependent methyltransferases"/>
    <property type="match status" value="1"/>
</dbReference>
<dbReference type="Pfam" id="PF08123">
    <property type="entry name" value="DOT1"/>
    <property type="match status" value="1"/>
</dbReference>
<keyword evidence="1" id="KW-0539">Nucleus</keyword>
<feature type="region of interest" description="Disordered" evidence="3">
    <location>
        <begin position="1260"/>
        <end position="1338"/>
    </location>
</feature>
<keyword evidence="2" id="KW-0175">Coiled coil</keyword>
<feature type="compositionally biased region" description="Pro residues" evidence="3">
    <location>
        <begin position="1285"/>
        <end position="1294"/>
    </location>
</feature>
<evidence type="ECO:0000313" key="6">
    <source>
        <dbReference type="Proteomes" id="UP001235939"/>
    </source>
</evidence>
<dbReference type="InterPro" id="IPR001888">
    <property type="entry name" value="Transposase_1"/>
</dbReference>
<comment type="similarity">
    <text evidence="1">Belongs to the class I-like SAM-binding methyltransferase superfamily. DOT1 family.</text>
</comment>
<dbReference type="Proteomes" id="UP001235939">
    <property type="component" value="Chromosome 05"/>
</dbReference>
<keyword evidence="1" id="KW-0489">Methyltransferase</keyword>
<feature type="region of interest" description="Disordered" evidence="3">
    <location>
        <begin position="1382"/>
        <end position="1439"/>
    </location>
</feature>
<feature type="compositionally biased region" description="Low complexity" evidence="3">
    <location>
        <begin position="415"/>
        <end position="427"/>
    </location>
</feature>
<feature type="compositionally biased region" description="Gly residues" evidence="3">
    <location>
        <begin position="1396"/>
        <end position="1410"/>
    </location>
</feature>
<feature type="compositionally biased region" description="Polar residues" evidence="3">
    <location>
        <begin position="1047"/>
        <end position="1061"/>
    </location>
</feature>
<dbReference type="EMBL" id="CP092867">
    <property type="protein sequence ID" value="UYV67517.1"/>
    <property type="molecule type" value="Genomic_DNA"/>
</dbReference>
<protein>
    <recommendedName>
        <fullName evidence="1">Histone-lysine N-methyltransferase, H3 lysine-79 specific</fullName>
        <ecNumber evidence="1">2.1.1.360</ecNumber>
    </recommendedName>
    <alternativeName>
        <fullName evidence="1">Histone H3-K79 methyltransferase</fullName>
    </alternativeName>
</protein>
<sequence>MFYDDGLPNVVMGCAGVGQVVLQMAAATKCKLCLGIEKNEVPATYAIAMSRNFKFWMKWYGKKYGEYKLIRGDFLAEENRDSLMNSTVVFVNNFAFGPTVDHMLKMRFADMRDGARIVSSRSFCPLNFRITDRNLSAESGQSHFALMPLKCLLCAIINICVWLQEDENGRGRRARHHHNNHHHNNNNHHHNNNNHHHNGTPANNTTATTNHQINSDSTASTDSSASTQSKEEGVVFGPTTRKAWSDWCKNHNKNNGNLSSGEGSEEKVVVKQEPKTRSRSREPKTRSRSREPKTRSRSREKKAAAAATKTKPTVREEIKIKQEDCSVKLTKLPPEVTACFKEEDEDDFLNEDTSSDQTKSAPSSCRESSEENNETASGESSSLKSSSSTANTTDDNTANGLTVRPRRRKRIRDISSTATVASVPSASRGRSKKRPFKNKRQRKPLNFNGLDLLHAQTILSTSNSDDTAILAQAKTFEELEIQLNKDLETLHNYFENWSLRLNPAKSVHCCFHLNHHRAERKLNLFINNSQITHSEHPKYLGIHLDRTLTFKTHLTKLKGKLSSRNNILHKLAGSSWGSDANTLRTSALALIFSTAEYCAPVWEGSCHTKLIDTQLNSTLRIITGVCQPTRIDWLPVLAHISPPELRRKEATKKMYQKLLDSPDLEINPILQSPPKHRLKSRKPIWSRGNQLLSQNFNISEAWTNSWISSDIPNKNLITSPSVKIPGFSLHQREWVLLNRFRTASLLEPAPGCVDQKLDTTSSGGSTPPVLEEELPESTEAGLDQMLASLRKQYLGLLRSMREPQFAANLRIQISKEKERQQQLKEQEAQLTRQVEELSEEGVVRVRQHLSRLGLADQTPAGILDKARHHSTTRESLLEEISASLCHRDRLNGKVQSLESEVQVLEQAVFTQSKLNVEKPPPPLFTDPPKSGGGLDDQIKALISHALKEDINKQSFFSPFLYSSPGGVQLPKLPSSLFSRDPFTDLNTAKSFLGPFHPDLEKAGWHNLKKNGHLFDLNHLAFENIPPPPPPNLIPADFRAKLEADSPVSMQSPSEADSSPPSLNKHDMFSPPTPPKSTPPSSGSRDLSPPILHKAPGSGQESKPSKSAKSHKKSCGLVLNLGSLLASKSQSPKHEESKASRKLKRKHSSHHSSESKRSLSPHYSSSGKEDGAESCRSKPSDSPPSEDKVRVLDGGKHSSKHCSPSSESGTKRRCEEHHKKSKRHDGRTHCKYPSKLKHKEWVVNGVKECDPVHSNLMLMKFKIASTSQRPKDSPKSGTCKPKRGPQTPPNTPPRTPSSSPHRSSPQSSPWCSPSSCSQAEDSGAEEETPTCHSGEDDSCLKRSKCSAHKRKLCRRSKPQPEAKEWVCTRNGNILTFAVNIHDNRSSHSSSSSAATPPGGGGVKEGPGGVAGYEGPAPTDSRPWTYHHSYSNGDTDSRPPLLPPAFPLFSPQTNIAQLLHSISAGGTPPLGYFSSLEPYLTSKCHPESIALIIVRVDKSFSSSNKEPASMPLQYLNHPELSNPGRYNVRHTPRGRTMRRTTPPLSTQDVAGYVMYHSSIKLTSHFVVDVRHQEFLKMAFRTDWKVTVQVSIPNILRVICKFELQICSFAASSASSGEDGRFTTGRNNRWSSYTPGSAAPNNSLLVRRMSNGHTFLRAYVKCADAFRMLTVAYGEATLDRSNVYRCYKMFSEGREDVNDEERAGRPSTSTTDEKINEVEKIILANRRITVREVAEDLNISIGSCHSIFINDLGMRRVAAKFVPKLLNCDQKQHCMNIANEMLDSVRNDPNLLQRVITGDEAWAYGYDVETKAQSPEWKLPHEPRPKKARQVRSNVKVLLTVFFDCRGVVHHEFLPQGRTVNKEYYLQVMRNLREAIRQKRPDLWKNKNWLLHHDNAPAHTSLLVRDFLAKNNILMMPQPPYSSDLPPL</sequence>
<feature type="compositionally biased region" description="Basic residues" evidence="3">
    <location>
        <begin position="429"/>
        <end position="443"/>
    </location>
</feature>
<organism evidence="5 6">
    <name type="scientific">Cordylochernes scorpioides</name>
    <dbReference type="NCBI Taxonomy" id="51811"/>
    <lineage>
        <taxon>Eukaryota</taxon>
        <taxon>Metazoa</taxon>
        <taxon>Ecdysozoa</taxon>
        <taxon>Arthropoda</taxon>
        <taxon>Chelicerata</taxon>
        <taxon>Arachnida</taxon>
        <taxon>Pseudoscorpiones</taxon>
        <taxon>Cheliferoidea</taxon>
        <taxon>Chernetidae</taxon>
        <taxon>Cordylochernes</taxon>
    </lineage>
</organism>
<dbReference type="InterPro" id="IPR036397">
    <property type="entry name" value="RNaseH_sf"/>
</dbReference>
<dbReference type="Pfam" id="PF01359">
    <property type="entry name" value="Transposase_1"/>
    <property type="match status" value="1"/>
</dbReference>
<feature type="domain" description="DOT1" evidence="4">
    <location>
        <begin position="1"/>
        <end position="179"/>
    </location>
</feature>
<feature type="region of interest" description="Disordered" evidence="3">
    <location>
        <begin position="172"/>
        <end position="315"/>
    </location>
</feature>
<accession>A0ABY6KI93</accession>
<comment type="function">
    <text evidence="1">Histone methyltransferase that specifically trimethylates histone H3 to form H3K79me3. This methylation is required for telomere silencing and for the pachytene checkpoint during the meiotic cell cycle by allowing the recruitment of RAD9 to double strand breaks. Nucleosomes are preferred as substrate compared to free histone.</text>
</comment>
<comment type="subcellular location">
    <subcellularLocation>
        <location evidence="1">Nucleus</location>
    </subcellularLocation>
</comment>
<dbReference type="EC" id="2.1.1.360" evidence="1"/>
<evidence type="ECO:0000256" key="2">
    <source>
        <dbReference type="SAM" id="Coils"/>
    </source>
</evidence>
<keyword evidence="1" id="KW-0808">Transferase</keyword>
<dbReference type="PROSITE" id="PS51569">
    <property type="entry name" value="DOT1"/>
    <property type="match status" value="1"/>
</dbReference>
<evidence type="ECO:0000256" key="3">
    <source>
        <dbReference type="SAM" id="MobiDB-lite"/>
    </source>
</evidence>
<feature type="compositionally biased region" description="Basic residues" evidence="3">
    <location>
        <begin position="1218"/>
        <end position="1236"/>
    </location>
</feature>
<dbReference type="Gene3D" id="3.30.420.10">
    <property type="entry name" value="Ribonuclease H-like superfamily/Ribonuclease H"/>
    <property type="match status" value="1"/>
</dbReference>
<keyword evidence="1" id="KW-0156">Chromatin regulator</keyword>
<feature type="compositionally biased region" description="Low complexity" evidence="3">
    <location>
        <begin position="1295"/>
        <end position="1317"/>
    </location>
</feature>
<evidence type="ECO:0000256" key="1">
    <source>
        <dbReference type="RuleBase" id="RU271113"/>
    </source>
</evidence>